<evidence type="ECO:0000313" key="1">
    <source>
        <dbReference type="EMBL" id="KAI4346857.1"/>
    </source>
</evidence>
<name>A0ACB9PDH5_BAUVA</name>
<gene>
    <name evidence="1" type="ORF">L6164_007721</name>
</gene>
<dbReference type="EMBL" id="CM039429">
    <property type="protein sequence ID" value="KAI4346857.1"/>
    <property type="molecule type" value="Genomic_DNA"/>
</dbReference>
<sequence length="172" mass="18647">MATAIPPNSSGSASGGLSAGEESQIDASSLYFLHSSDHPGAVLVSEKFDGGDKLILRELKFHGFHGEKPKEKKLFSVDVDACMDLRAAGESDLSTNTVTHTSIYRIVKEVVEGPRRNLLECLAEQIAIRTMGKHPQISAVRVQVGNTNNVEVADSGYYLGVEIFRDRRNVSS</sequence>
<protein>
    <submittedName>
        <fullName evidence="1">Uncharacterized protein</fullName>
    </submittedName>
</protein>
<reference evidence="1 2" key="1">
    <citation type="journal article" date="2022" name="DNA Res.">
        <title>Chromosomal-level genome assembly of the orchid tree Bauhinia variegata (Leguminosae; Cercidoideae) supports the allotetraploid origin hypothesis of Bauhinia.</title>
        <authorList>
            <person name="Zhong Y."/>
            <person name="Chen Y."/>
            <person name="Zheng D."/>
            <person name="Pang J."/>
            <person name="Liu Y."/>
            <person name="Luo S."/>
            <person name="Meng S."/>
            <person name="Qian L."/>
            <person name="Wei D."/>
            <person name="Dai S."/>
            <person name="Zhou R."/>
        </authorList>
    </citation>
    <scope>NUCLEOTIDE SEQUENCE [LARGE SCALE GENOMIC DNA]</scope>
    <source>
        <strain evidence="1">BV-YZ2020</strain>
    </source>
</reference>
<dbReference type="Proteomes" id="UP000828941">
    <property type="component" value="Chromosome 4"/>
</dbReference>
<keyword evidence="2" id="KW-1185">Reference proteome</keyword>
<comment type="caution">
    <text evidence="1">The sequence shown here is derived from an EMBL/GenBank/DDBJ whole genome shotgun (WGS) entry which is preliminary data.</text>
</comment>
<organism evidence="1 2">
    <name type="scientific">Bauhinia variegata</name>
    <name type="common">Purple orchid tree</name>
    <name type="synonym">Phanera variegata</name>
    <dbReference type="NCBI Taxonomy" id="167791"/>
    <lineage>
        <taxon>Eukaryota</taxon>
        <taxon>Viridiplantae</taxon>
        <taxon>Streptophyta</taxon>
        <taxon>Embryophyta</taxon>
        <taxon>Tracheophyta</taxon>
        <taxon>Spermatophyta</taxon>
        <taxon>Magnoliopsida</taxon>
        <taxon>eudicotyledons</taxon>
        <taxon>Gunneridae</taxon>
        <taxon>Pentapetalae</taxon>
        <taxon>rosids</taxon>
        <taxon>fabids</taxon>
        <taxon>Fabales</taxon>
        <taxon>Fabaceae</taxon>
        <taxon>Cercidoideae</taxon>
        <taxon>Cercideae</taxon>
        <taxon>Bauhiniinae</taxon>
        <taxon>Bauhinia</taxon>
    </lineage>
</organism>
<evidence type="ECO:0000313" key="2">
    <source>
        <dbReference type="Proteomes" id="UP000828941"/>
    </source>
</evidence>
<proteinExistence type="predicted"/>
<accession>A0ACB9PDH5</accession>